<keyword evidence="3" id="KW-0963">Cytoplasm</keyword>
<dbReference type="GO" id="GO:0005737">
    <property type="term" value="C:cytoplasm"/>
    <property type="evidence" value="ECO:0007669"/>
    <property type="project" value="UniProtKB-SubCell"/>
</dbReference>
<evidence type="ECO:0000313" key="5">
    <source>
        <dbReference type="Proteomes" id="UP000011723"/>
    </source>
</evidence>
<comment type="function">
    <text evidence="3">Required for maturation of urease via the functional incorporation of the urease nickel metallocenter.</text>
</comment>
<sequence>MTTATVEPAGELRLMVDHRDGVSRARRQFHRGALRILRPHYLDGSGQVTYTLINPGGAYFSGDRYLIDIEISPESSLLLTTQSATKVYRAPKGPATQDMRVVVGAGATFEYLPDQLIVYRDGSYRQRTVIEAHPSATVVLAEVITPGWSPEGANFTFDELRMRTELRLLDESTGSSRIHAVDQLRIIPDSVISGVGFMEGHSHTGQLILMDPRIDDSVISVLSELVDASDTYSGITCAGLPRSDGDAPRCVFIRSLAETTGSITALHHDVVTLLRRVTGGRAAVNLRKH</sequence>
<dbReference type="HOGENOM" id="CLU_056339_5_0_11"/>
<keyword evidence="5" id="KW-1185">Reference proteome</keyword>
<dbReference type="PANTHER" id="PTHR33643">
    <property type="entry name" value="UREASE ACCESSORY PROTEIN D"/>
    <property type="match status" value="1"/>
</dbReference>
<accession>M1P8G1</accession>
<dbReference type="eggNOG" id="COG0829">
    <property type="taxonomic scope" value="Bacteria"/>
</dbReference>
<keyword evidence="2 3" id="KW-0143">Chaperone</keyword>
<proteinExistence type="inferred from homology"/>
<organism evidence="4 5">
    <name type="scientific">Corynebacterium halotolerans YIM 70093 = DSM 44683</name>
    <dbReference type="NCBI Taxonomy" id="1121362"/>
    <lineage>
        <taxon>Bacteria</taxon>
        <taxon>Bacillati</taxon>
        <taxon>Actinomycetota</taxon>
        <taxon>Actinomycetes</taxon>
        <taxon>Mycobacteriales</taxon>
        <taxon>Corynebacteriaceae</taxon>
        <taxon>Corynebacterium</taxon>
    </lineage>
</organism>
<dbReference type="PANTHER" id="PTHR33643:SF1">
    <property type="entry name" value="UREASE ACCESSORY PROTEIN D"/>
    <property type="match status" value="1"/>
</dbReference>
<dbReference type="AlphaFoldDB" id="M1P8G1"/>
<dbReference type="HAMAP" id="MF_01384">
    <property type="entry name" value="UreD"/>
    <property type="match status" value="1"/>
</dbReference>
<dbReference type="KEGG" id="chn:A605_09745"/>
<reference evidence="4 5" key="1">
    <citation type="journal article" date="2012" name="Stand. Genomic Sci.">
        <title>Genome sequence of the halotolerant bacterium Corynebacterium halotolerans type strain YIM 70093(T) (= DSM 44683(T)).</title>
        <authorList>
            <person name="Ruckert C."/>
            <person name="Albersmeier A."/>
            <person name="Al-Dilaimi A."/>
            <person name="Niehaus K."/>
            <person name="Szczepanowski R."/>
            <person name="Kalinowski J."/>
        </authorList>
    </citation>
    <scope>NUCLEOTIDE SEQUENCE [LARGE SCALE GENOMIC DNA]</scope>
    <source>
        <strain evidence="4">YIM 70093</strain>
    </source>
</reference>
<dbReference type="PATRIC" id="fig|1121362.3.peg.1969"/>
<keyword evidence="3" id="KW-0996">Nickel insertion</keyword>
<gene>
    <name evidence="3" type="primary">ureD</name>
    <name evidence="4" type="ORF">A605_09745</name>
</gene>
<dbReference type="Pfam" id="PF01774">
    <property type="entry name" value="UreD"/>
    <property type="match status" value="1"/>
</dbReference>
<dbReference type="InterPro" id="IPR002669">
    <property type="entry name" value="UreD"/>
</dbReference>
<evidence type="ECO:0000256" key="2">
    <source>
        <dbReference type="ARBA" id="ARBA00023186"/>
    </source>
</evidence>
<comment type="subunit">
    <text evidence="3">UreD, UreF and UreG form a complex that acts as a GTP-hydrolysis-dependent molecular chaperone, activating the urease apoprotein by helping to assemble the nickel containing metallocenter of UreC. The UreE protein probably delivers the nickel.</text>
</comment>
<protein>
    <recommendedName>
        <fullName evidence="3">Urease accessory protein UreD</fullName>
    </recommendedName>
</protein>
<dbReference type="Proteomes" id="UP000011723">
    <property type="component" value="Chromosome"/>
</dbReference>
<dbReference type="GO" id="GO:0016151">
    <property type="term" value="F:nickel cation binding"/>
    <property type="evidence" value="ECO:0007669"/>
    <property type="project" value="UniProtKB-UniRule"/>
</dbReference>
<name>M1P8G1_9CORY</name>
<evidence type="ECO:0000313" key="4">
    <source>
        <dbReference type="EMBL" id="AGF72951.1"/>
    </source>
</evidence>
<dbReference type="OrthoDB" id="9807968at2"/>
<dbReference type="RefSeq" id="WP_015401370.1">
    <property type="nucleotide sequence ID" value="NC_020302.1"/>
</dbReference>
<dbReference type="STRING" id="1121362.A605_09745"/>
<evidence type="ECO:0000256" key="1">
    <source>
        <dbReference type="ARBA" id="ARBA00007177"/>
    </source>
</evidence>
<comment type="similarity">
    <text evidence="1 3">Belongs to the UreD family.</text>
</comment>
<dbReference type="EMBL" id="CP003697">
    <property type="protein sequence ID" value="AGF72951.1"/>
    <property type="molecule type" value="Genomic_DNA"/>
</dbReference>
<comment type="subcellular location">
    <subcellularLocation>
        <location evidence="3">Cytoplasm</location>
    </subcellularLocation>
</comment>
<evidence type="ECO:0000256" key="3">
    <source>
        <dbReference type="HAMAP-Rule" id="MF_01384"/>
    </source>
</evidence>